<keyword evidence="5" id="KW-0548">Nucleotidyltransferase</keyword>
<dbReference type="InterPro" id="IPR037033">
    <property type="entry name" value="DNA-dir_RNAP_su2_hyb_sf"/>
</dbReference>
<dbReference type="GO" id="GO:0046872">
    <property type="term" value="F:metal ion binding"/>
    <property type="evidence" value="ECO:0007669"/>
    <property type="project" value="UniProtKB-KW"/>
</dbReference>
<dbReference type="InterPro" id="IPR007642">
    <property type="entry name" value="RNA_pol_Rpb2_2"/>
</dbReference>
<comment type="similarity">
    <text evidence="1">Belongs to the RNA polymerase beta chain family.</text>
</comment>
<dbReference type="EMBL" id="MN740584">
    <property type="protein sequence ID" value="QHU35176.1"/>
    <property type="molecule type" value="Genomic_DNA"/>
</dbReference>
<feature type="domain" description="RNA polymerase Rpb2" evidence="15">
    <location>
        <begin position="763"/>
        <end position="807"/>
    </location>
</feature>
<evidence type="ECO:0000256" key="7">
    <source>
        <dbReference type="ARBA" id="ARBA00022833"/>
    </source>
</evidence>
<dbReference type="Gene3D" id="3.90.1100.10">
    <property type="match status" value="2"/>
</dbReference>
<evidence type="ECO:0000259" key="13">
    <source>
        <dbReference type="Pfam" id="PF04565"/>
    </source>
</evidence>
<evidence type="ECO:0000256" key="2">
    <source>
        <dbReference type="ARBA" id="ARBA00012418"/>
    </source>
</evidence>
<dbReference type="GO" id="GO:0032549">
    <property type="term" value="F:ribonucleoside binding"/>
    <property type="evidence" value="ECO:0007669"/>
    <property type="project" value="InterPro"/>
</dbReference>
<evidence type="ECO:0000256" key="4">
    <source>
        <dbReference type="ARBA" id="ARBA00022679"/>
    </source>
</evidence>
<feature type="domain" description="RNA polymerase Rpb2" evidence="11">
    <location>
        <begin position="286"/>
        <end position="479"/>
    </location>
</feature>
<dbReference type="InterPro" id="IPR007644">
    <property type="entry name" value="RNA_pol_bsu_protrusion"/>
</dbReference>
<name>A0A6C0LWE6_9ZZZZ</name>
<evidence type="ECO:0000259" key="14">
    <source>
        <dbReference type="Pfam" id="PF04566"/>
    </source>
</evidence>
<dbReference type="InterPro" id="IPR007647">
    <property type="entry name" value="RNA_pol_Rpb2_5"/>
</dbReference>
<dbReference type="GO" id="GO:0003899">
    <property type="term" value="F:DNA-directed RNA polymerase activity"/>
    <property type="evidence" value="ECO:0007669"/>
    <property type="project" value="UniProtKB-EC"/>
</dbReference>
<feature type="domain" description="RNA polymerase Rpb2" evidence="10">
    <location>
        <begin position="1185"/>
        <end position="1276"/>
    </location>
</feature>
<dbReference type="Pfam" id="PF04563">
    <property type="entry name" value="RNA_pol_Rpb2_1"/>
    <property type="match status" value="1"/>
</dbReference>
<keyword evidence="4" id="KW-0808">Transferase</keyword>
<feature type="domain" description="RNA polymerase Rpb2" evidence="13">
    <location>
        <begin position="563"/>
        <end position="627"/>
    </location>
</feature>
<dbReference type="Gene3D" id="2.40.50.150">
    <property type="match status" value="1"/>
</dbReference>
<evidence type="ECO:0000256" key="8">
    <source>
        <dbReference type="ARBA" id="ARBA00023163"/>
    </source>
</evidence>
<dbReference type="Pfam" id="PF04560">
    <property type="entry name" value="RNA_pol_Rpb2_7"/>
    <property type="match status" value="1"/>
</dbReference>
<keyword evidence="8" id="KW-0804">Transcription</keyword>
<evidence type="ECO:0000256" key="1">
    <source>
        <dbReference type="ARBA" id="ARBA00006835"/>
    </source>
</evidence>
<evidence type="ECO:0000256" key="3">
    <source>
        <dbReference type="ARBA" id="ARBA00022478"/>
    </source>
</evidence>
<evidence type="ECO:0000259" key="15">
    <source>
        <dbReference type="Pfam" id="PF04567"/>
    </source>
</evidence>
<evidence type="ECO:0000259" key="10">
    <source>
        <dbReference type="Pfam" id="PF04560"/>
    </source>
</evidence>
<dbReference type="PROSITE" id="PS01166">
    <property type="entry name" value="RNA_POL_BETA"/>
    <property type="match status" value="1"/>
</dbReference>
<protein>
    <recommendedName>
        <fullName evidence="2">DNA-directed RNA polymerase</fullName>
        <ecNumber evidence="2">2.7.7.6</ecNumber>
    </recommendedName>
</protein>
<keyword evidence="3" id="KW-0240">DNA-directed RNA polymerase</keyword>
<dbReference type="GO" id="GO:0006351">
    <property type="term" value="P:DNA-templated transcription"/>
    <property type="evidence" value="ECO:0007669"/>
    <property type="project" value="InterPro"/>
</dbReference>
<accession>A0A6C0LWE6</accession>
<dbReference type="Pfam" id="PF04566">
    <property type="entry name" value="RNA_pol_Rpb2_4"/>
    <property type="match status" value="1"/>
</dbReference>
<organism evidence="16">
    <name type="scientific">viral metagenome</name>
    <dbReference type="NCBI Taxonomy" id="1070528"/>
    <lineage>
        <taxon>unclassified sequences</taxon>
        <taxon>metagenomes</taxon>
        <taxon>organismal metagenomes</taxon>
    </lineage>
</organism>
<dbReference type="Gene3D" id="2.40.270.10">
    <property type="entry name" value="DNA-directed RNA polymerase, subunit 2, domain 6"/>
    <property type="match status" value="1"/>
</dbReference>
<keyword evidence="6" id="KW-0479">Metal-binding</keyword>
<evidence type="ECO:0000256" key="6">
    <source>
        <dbReference type="ARBA" id="ARBA00022723"/>
    </source>
</evidence>
<dbReference type="Pfam" id="PF04565">
    <property type="entry name" value="RNA_pol_Rpb2_3"/>
    <property type="match status" value="1"/>
</dbReference>
<dbReference type="EC" id="2.7.7.6" evidence="2"/>
<dbReference type="InterPro" id="IPR007120">
    <property type="entry name" value="DNA-dir_RNAP_su2_dom"/>
</dbReference>
<dbReference type="InterPro" id="IPR037034">
    <property type="entry name" value="RNA_pol_Rpb2_2_sf"/>
</dbReference>
<proteinExistence type="inferred from homology"/>
<dbReference type="InterPro" id="IPR007645">
    <property type="entry name" value="RNA_pol_Rpb2_3"/>
</dbReference>
<evidence type="ECO:0000259" key="9">
    <source>
        <dbReference type="Pfam" id="PF00562"/>
    </source>
</evidence>
<dbReference type="Pfam" id="PF00562">
    <property type="entry name" value="RNA_pol_Rpb2_6"/>
    <property type="match status" value="1"/>
</dbReference>
<evidence type="ECO:0000259" key="11">
    <source>
        <dbReference type="Pfam" id="PF04561"/>
    </source>
</evidence>
<dbReference type="AlphaFoldDB" id="A0A6C0LWE6"/>
<dbReference type="Pfam" id="PF04561">
    <property type="entry name" value="RNA_pol_Rpb2_2"/>
    <property type="match status" value="1"/>
</dbReference>
<dbReference type="InterPro" id="IPR007641">
    <property type="entry name" value="RNA_pol_Rpb2_7"/>
</dbReference>
<dbReference type="CDD" id="cd00653">
    <property type="entry name" value="RNA_pol_B_RPB2"/>
    <property type="match status" value="1"/>
</dbReference>
<dbReference type="GO" id="GO:0003677">
    <property type="term" value="F:DNA binding"/>
    <property type="evidence" value="ECO:0007669"/>
    <property type="project" value="InterPro"/>
</dbReference>
<evidence type="ECO:0000313" key="16">
    <source>
        <dbReference type="EMBL" id="QHU35176.1"/>
    </source>
</evidence>
<reference evidence="16" key="1">
    <citation type="journal article" date="2020" name="Nature">
        <title>Giant virus diversity and host interactions through global metagenomics.</title>
        <authorList>
            <person name="Schulz F."/>
            <person name="Roux S."/>
            <person name="Paez-Espino D."/>
            <person name="Jungbluth S."/>
            <person name="Walsh D.A."/>
            <person name="Denef V.J."/>
            <person name="McMahon K.D."/>
            <person name="Konstantinidis K.T."/>
            <person name="Eloe-Fadrosh E.A."/>
            <person name="Kyrpides N.C."/>
            <person name="Woyke T."/>
        </authorList>
    </citation>
    <scope>NUCLEOTIDE SEQUENCE</scope>
    <source>
        <strain evidence="16">GVMAG-S-1017745-26</strain>
    </source>
</reference>
<dbReference type="SUPFAM" id="SSF64484">
    <property type="entry name" value="beta and beta-prime subunits of DNA dependent RNA-polymerase"/>
    <property type="match status" value="1"/>
</dbReference>
<feature type="domain" description="DNA-directed RNA polymerase subunit 2 hybrid-binding" evidence="9">
    <location>
        <begin position="814"/>
        <end position="1183"/>
    </location>
</feature>
<dbReference type="InterPro" id="IPR007121">
    <property type="entry name" value="RNA_pol_bsu_CS"/>
</dbReference>
<dbReference type="PANTHER" id="PTHR20856">
    <property type="entry name" value="DNA-DIRECTED RNA POLYMERASE I SUBUNIT 2"/>
    <property type="match status" value="1"/>
</dbReference>
<dbReference type="Gene3D" id="3.90.1110.10">
    <property type="entry name" value="RNA polymerase Rpb2, domain 2"/>
    <property type="match status" value="1"/>
</dbReference>
<dbReference type="GO" id="GO:0000428">
    <property type="term" value="C:DNA-directed RNA polymerase complex"/>
    <property type="evidence" value="ECO:0007669"/>
    <property type="project" value="UniProtKB-KW"/>
</dbReference>
<dbReference type="Gene3D" id="3.90.1800.10">
    <property type="entry name" value="RNA polymerase alpha subunit dimerisation domain"/>
    <property type="match status" value="1"/>
</dbReference>
<keyword evidence="7" id="KW-0862">Zinc</keyword>
<evidence type="ECO:0000259" key="12">
    <source>
        <dbReference type="Pfam" id="PF04563"/>
    </source>
</evidence>
<dbReference type="InterPro" id="IPR014724">
    <property type="entry name" value="RNA_pol_RPB2_OB-fold"/>
</dbReference>
<feature type="domain" description="RNA polymerase Rpb2" evidence="14">
    <location>
        <begin position="662"/>
        <end position="722"/>
    </location>
</feature>
<sequence>MSNTNDKFEWDIDTWDVVKTLITRKNFLVQHQLDSFNEFLNRGLPNVISQFNPIVLNYNYIDQQLFYMLSPKHNLTKKELKFCSELFQWTEYQLDEELINHIEDIIKNISKTETKIKKLDLGSQLNSDNKDQELLNDKIKNFIANNIIIKKFPVKRHKYELEIEINKQHMTPPSIHENNGRKKLMYPNEARLRNFTYASNLYVTVGFKTKEYYGEGFVNCKESSKITLKNINLGRIPIMLYSNGCILSNKNNKKPIDYEECEYDEGGYFIINGSEKVIVSQERVAENKMYVFKSSKQQSKYSHICEIKSIPDKKILTPKNVQVKLSRKVTVHGEVIKVSVPHIKTDIPLFIMFRALGVESDQDIMNYILYDLDDKDKFVYYQLLRGSLEETNCVKNKDVAREYLAKYVNMMGYNRDQTEQQRRITYLNDIIKNDFLPHLGNNNTKKIFFLGLMVRNLLDVFLKKRAYDDRDSYSNKRVDTAGILMSNLFRQYFTKLIKDMKTQINKEFSNGSWRATKNFCEILNMSNIYKCLKASTITTGLKYALATGNWGLKSMLNKQGIAQVLSRLTYNSTLSHLRRVNTPMEKTSKLVAPRKLHSTQFMRICPSETPEGGSVGVVKNLALSCYVTGYSDIEPIVSILKSLSTILLDDNDPSSIKGYAKIFINGNWMMVTNEPKKIVNHLRSLRRKSIINIYVSIIWNIYKNSIEIYTDAGRCSRPIYILDENKFRMTKKHIEQLKKKNISWKHFLCGSLNYKNNRSIPTINEGVIEYLDVQEEDNCMVAINNDKIKNLDNKVIKYKYTHCEIHPSLQTGVMASIIPFSDHNQSPRNTYQSAMGKQAMGIYATNYRYRMDTLAHVLSYSQLPIVNNRMIKYLPSNNLPAGINAIVAIASYSGYNQEDSVIMNANAIQRGLFHSVFYRTYKSEERKSQSGGIQVQDLFTRPDQHNTIGMKGKDYSKLDENGFAKLNSKVKENNIIIGKIVPIKGKSSNQKFYKCSSTAIRPNESGYIDKVLVSRNGDGYKFVKIRVRSNRYPTIGDKFSSRHGQKGTVGIIYNQEDMPFSKEGLVPDIIMNPHAVPSRMTIGQVVECIMGKTGSVIGKIGDATSFSEKNLGNLGKILEHYGYHSQGNEILYNGRTGKQLKVSIYIGPTYYQRLKHMVEDKYHSRATGPNVVLTRQPAEGRARDGGLRFGEMERDCILSHGAAQFLKETLQDRSDNFRMFTCKQCGLLAAVNKEEDIYKCKNCNNFSNFSEVRIPYAMKLFIQELETMTVGPRLITK</sequence>
<dbReference type="InterPro" id="IPR015712">
    <property type="entry name" value="DNA-dir_RNA_pol_su2"/>
</dbReference>
<feature type="domain" description="RNA polymerase beta subunit protrusion" evidence="12">
    <location>
        <begin position="133"/>
        <end position="516"/>
    </location>
</feature>
<dbReference type="InterPro" id="IPR007646">
    <property type="entry name" value="RNA_pol_Rpb2_4"/>
</dbReference>
<dbReference type="Pfam" id="PF04567">
    <property type="entry name" value="RNA_pol_Rpb2_5"/>
    <property type="match status" value="1"/>
</dbReference>
<evidence type="ECO:0000256" key="5">
    <source>
        <dbReference type="ARBA" id="ARBA00022695"/>
    </source>
</evidence>
<dbReference type="FunFam" id="2.40.270.10:FF:000011">
    <property type="entry name" value="DNA-directed RNA polymerase subunit beta"/>
    <property type="match status" value="1"/>
</dbReference>